<evidence type="ECO:0000313" key="2">
    <source>
        <dbReference type="Proteomes" id="UP000824469"/>
    </source>
</evidence>
<evidence type="ECO:0000313" key="1">
    <source>
        <dbReference type="EMBL" id="KAH9298096.1"/>
    </source>
</evidence>
<dbReference type="AlphaFoldDB" id="A0AA38CF65"/>
<name>A0AA38CF65_TAXCH</name>
<comment type="caution">
    <text evidence="1">The sequence shown here is derived from an EMBL/GenBank/DDBJ whole genome shotgun (WGS) entry which is preliminary data.</text>
</comment>
<proteinExistence type="predicted"/>
<dbReference type="PANTHER" id="PTHR42663:SF3">
    <property type="entry name" value="OS09G0363800 PROTEIN"/>
    <property type="match status" value="1"/>
</dbReference>
<reference evidence="1 2" key="1">
    <citation type="journal article" date="2021" name="Nat. Plants">
        <title>The Taxus genome provides insights into paclitaxel biosynthesis.</title>
        <authorList>
            <person name="Xiong X."/>
            <person name="Gou J."/>
            <person name="Liao Q."/>
            <person name="Li Y."/>
            <person name="Zhou Q."/>
            <person name="Bi G."/>
            <person name="Li C."/>
            <person name="Du R."/>
            <person name="Wang X."/>
            <person name="Sun T."/>
            <person name="Guo L."/>
            <person name="Liang H."/>
            <person name="Lu P."/>
            <person name="Wu Y."/>
            <person name="Zhang Z."/>
            <person name="Ro D.K."/>
            <person name="Shang Y."/>
            <person name="Huang S."/>
            <person name="Yan J."/>
        </authorList>
    </citation>
    <scope>NUCLEOTIDE SEQUENCE [LARGE SCALE GENOMIC DNA]</scope>
    <source>
        <strain evidence="1">Ta-2019</strain>
    </source>
</reference>
<evidence type="ECO:0008006" key="3">
    <source>
        <dbReference type="Google" id="ProtNLM"/>
    </source>
</evidence>
<keyword evidence="2" id="KW-1185">Reference proteome</keyword>
<dbReference type="Gene3D" id="3.60.15.10">
    <property type="entry name" value="Ribonuclease Z/Hydroxyacylglutathione hydrolase-like"/>
    <property type="match status" value="1"/>
</dbReference>
<dbReference type="SUPFAM" id="SSF56281">
    <property type="entry name" value="Metallo-hydrolase/oxidoreductase"/>
    <property type="match status" value="1"/>
</dbReference>
<protein>
    <recommendedName>
        <fullName evidence="3">Metallo-beta-lactamase domain-containing protein</fullName>
    </recommendedName>
</protein>
<dbReference type="EMBL" id="JAHRHJ020000010">
    <property type="protein sequence ID" value="KAH9298096.1"/>
    <property type="molecule type" value="Genomic_DNA"/>
</dbReference>
<dbReference type="PANTHER" id="PTHR42663">
    <property type="entry name" value="HYDROLASE C777.06C-RELATED-RELATED"/>
    <property type="match status" value="1"/>
</dbReference>
<gene>
    <name evidence="1" type="ORF">KI387_029778</name>
</gene>
<feature type="non-terminal residue" evidence="1">
    <location>
        <position position="1"/>
    </location>
</feature>
<organism evidence="1 2">
    <name type="scientific">Taxus chinensis</name>
    <name type="common">Chinese yew</name>
    <name type="synonym">Taxus wallichiana var. chinensis</name>
    <dbReference type="NCBI Taxonomy" id="29808"/>
    <lineage>
        <taxon>Eukaryota</taxon>
        <taxon>Viridiplantae</taxon>
        <taxon>Streptophyta</taxon>
        <taxon>Embryophyta</taxon>
        <taxon>Tracheophyta</taxon>
        <taxon>Spermatophyta</taxon>
        <taxon>Pinopsida</taxon>
        <taxon>Pinidae</taxon>
        <taxon>Conifers II</taxon>
        <taxon>Cupressales</taxon>
        <taxon>Taxaceae</taxon>
        <taxon>Taxus</taxon>
    </lineage>
</organism>
<sequence length="107" mass="11730">NVQIVGRVPVVEHTSDMDSKVKGSELIFLGTGTSEGIPRVSCLTNPVKKCLVCQEAVQPWNRNRRFNTSILIRYATSAGRINILIDAGKLRYLDALLITHSHADAIG</sequence>
<accession>A0AA38CF65</accession>
<feature type="non-terminal residue" evidence="1">
    <location>
        <position position="107"/>
    </location>
</feature>
<dbReference type="InterPro" id="IPR036866">
    <property type="entry name" value="RibonucZ/Hydroxyglut_hydro"/>
</dbReference>
<dbReference type="Proteomes" id="UP000824469">
    <property type="component" value="Unassembled WGS sequence"/>
</dbReference>